<organism evidence="1 2">
    <name type="scientific">Bacillus thuringiensis</name>
    <dbReference type="NCBI Taxonomy" id="1428"/>
    <lineage>
        <taxon>Bacteria</taxon>
        <taxon>Bacillati</taxon>
        <taxon>Bacillota</taxon>
        <taxon>Bacilli</taxon>
        <taxon>Bacillales</taxon>
        <taxon>Bacillaceae</taxon>
        <taxon>Bacillus</taxon>
        <taxon>Bacillus cereus group</taxon>
    </lineage>
</organism>
<evidence type="ECO:0000313" key="2">
    <source>
        <dbReference type="Proteomes" id="UP000223366"/>
    </source>
</evidence>
<sequence length="147" mass="16046">MIRLKPYKYSKLDIKGIGSSAKKTGEGLVNSTKKNFNLKEPFFEKAEHRDVNNLWTGYQLGGKGRAAATLGLLGTGAVMVSNPRAVQRQYNETFNLPEQAKEQDVESLISTRGDSQGYQAYGGMTGNPNLQASGDLVFALHKLRHGG</sequence>
<dbReference type="Proteomes" id="UP000223366">
    <property type="component" value="Unassembled WGS sequence"/>
</dbReference>
<dbReference type="AlphaFoldDB" id="A0A9X7BSY0"/>
<accession>A0A9X7BSY0</accession>
<protein>
    <submittedName>
        <fullName evidence="1">Uncharacterized protein</fullName>
    </submittedName>
</protein>
<gene>
    <name evidence="1" type="ORF">COK99_02010</name>
</gene>
<reference evidence="1 2" key="1">
    <citation type="submission" date="2017-09" db="EMBL/GenBank/DDBJ databases">
        <title>Large-scale bioinformatics analysis of Bacillus genomes uncovers conserved roles of natural products in bacterial physiology.</title>
        <authorList>
            <consortium name="Agbiome Team Llc"/>
            <person name="Bleich R.M."/>
            <person name="Grubbs K.J."/>
            <person name="Santa Maria K.C."/>
            <person name="Allen S.E."/>
            <person name="Farag S."/>
            <person name="Shank E.A."/>
            <person name="Bowers A."/>
        </authorList>
    </citation>
    <scope>NUCLEOTIDE SEQUENCE [LARGE SCALE GENOMIC DNA]</scope>
    <source>
        <strain evidence="1 2">AFS060060</strain>
    </source>
</reference>
<dbReference type="EMBL" id="NVDU01000003">
    <property type="protein sequence ID" value="PFV35816.1"/>
    <property type="molecule type" value="Genomic_DNA"/>
</dbReference>
<proteinExistence type="predicted"/>
<comment type="caution">
    <text evidence="1">The sequence shown here is derived from an EMBL/GenBank/DDBJ whole genome shotgun (WGS) entry which is preliminary data.</text>
</comment>
<evidence type="ECO:0000313" key="1">
    <source>
        <dbReference type="EMBL" id="PFV35816.1"/>
    </source>
</evidence>
<name>A0A9X7BSY0_BACTU</name>
<dbReference type="RefSeq" id="WP_098205199.1">
    <property type="nucleotide sequence ID" value="NZ_NTYX01000011.1"/>
</dbReference>